<evidence type="ECO:0000256" key="1">
    <source>
        <dbReference type="SAM" id="MobiDB-lite"/>
    </source>
</evidence>
<protein>
    <recommendedName>
        <fullName evidence="4">Restriction endonuclease</fullName>
    </recommendedName>
</protein>
<sequence length="141" mass="15528">MVLHDPQGRIEAELPLDRETHQRLVAAVLGWNGDPGMHERDYQQIALQLNAAAHAVAGDVRRAANHLAADHPARVLAEHILEESNRRLSRALQGTVPCVQDRARLCRALYGRLDRLTDKIDGPDRVRTPDAVACDPASPGE</sequence>
<evidence type="ECO:0008006" key="4">
    <source>
        <dbReference type="Google" id="ProtNLM"/>
    </source>
</evidence>
<dbReference type="EMBL" id="LLZJ01000382">
    <property type="protein sequence ID" value="KUL47730.1"/>
    <property type="molecule type" value="Genomic_DNA"/>
</dbReference>
<name>A0A0X3VSQ3_STRVO</name>
<dbReference type="AlphaFoldDB" id="A0A0X3VSQ3"/>
<proteinExistence type="predicted"/>
<comment type="caution">
    <text evidence="2">The sequence shown here is derived from an EMBL/GenBank/DDBJ whole genome shotgun (WGS) entry which is preliminary data.</text>
</comment>
<feature type="region of interest" description="Disordered" evidence="1">
    <location>
        <begin position="121"/>
        <end position="141"/>
    </location>
</feature>
<gene>
    <name evidence="2" type="ORF">ADL28_31630</name>
</gene>
<evidence type="ECO:0000313" key="2">
    <source>
        <dbReference type="EMBL" id="KUL47730.1"/>
    </source>
</evidence>
<organism evidence="2 3">
    <name type="scientific">Streptomyces violaceusniger</name>
    <dbReference type="NCBI Taxonomy" id="68280"/>
    <lineage>
        <taxon>Bacteria</taxon>
        <taxon>Bacillati</taxon>
        <taxon>Actinomycetota</taxon>
        <taxon>Actinomycetes</taxon>
        <taxon>Kitasatosporales</taxon>
        <taxon>Streptomycetaceae</taxon>
        <taxon>Streptomyces</taxon>
        <taxon>Streptomyces violaceusniger group</taxon>
    </lineage>
</organism>
<accession>A0A0X3VSQ3</accession>
<reference evidence="3" key="1">
    <citation type="submission" date="2015-10" db="EMBL/GenBank/DDBJ databases">
        <authorList>
            <person name="Ju K.-S."/>
            <person name="Doroghazi J.R."/>
            <person name="Metcalf W.W."/>
        </authorList>
    </citation>
    <scope>NUCLEOTIDE SEQUENCE [LARGE SCALE GENOMIC DNA]</scope>
    <source>
        <strain evidence="3">NRRL F-8817</strain>
    </source>
</reference>
<evidence type="ECO:0000313" key="3">
    <source>
        <dbReference type="Proteomes" id="UP000053413"/>
    </source>
</evidence>
<dbReference type="Proteomes" id="UP000053413">
    <property type="component" value="Unassembled WGS sequence"/>
</dbReference>